<dbReference type="EMBL" id="RBNI01019188">
    <property type="protein sequence ID" value="RUO96900.1"/>
    <property type="molecule type" value="Genomic_DNA"/>
</dbReference>
<protein>
    <submittedName>
        <fullName evidence="1">Uncharacterized protein</fullName>
    </submittedName>
</protein>
<name>A0A433A2L2_9FUNG</name>
<evidence type="ECO:0000313" key="2">
    <source>
        <dbReference type="Proteomes" id="UP000268093"/>
    </source>
</evidence>
<organism evidence="1 2">
    <name type="scientific">Jimgerdemannia flammicorona</name>
    <dbReference type="NCBI Taxonomy" id="994334"/>
    <lineage>
        <taxon>Eukaryota</taxon>
        <taxon>Fungi</taxon>
        <taxon>Fungi incertae sedis</taxon>
        <taxon>Mucoromycota</taxon>
        <taxon>Mucoromycotina</taxon>
        <taxon>Endogonomycetes</taxon>
        <taxon>Endogonales</taxon>
        <taxon>Endogonaceae</taxon>
        <taxon>Jimgerdemannia</taxon>
    </lineage>
</organism>
<proteinExistence type="predicted"/>
<gene>
    <name evidence="1" type="ORF">BC936DRAFT_141288</name>
</gene>
<comment type="caution">
    <text evidence="1">The sequence shown here is derived from an EMBL/GenBank/DDBJ whole genome shotgun (WGS) entry which is preliminary data.</text>
</comment>
<dbReference type="Proteomes" id="UP000268093">
    <property type="component" value="Unassembled WGS sequence"/>
</dbReference>
<accession>A0A433A2L2</accession>
<evidence type="ECO:0000313" key="1">
    <source>
        <dbReference type="EMBL" id="RUO96900.1"/>
    </source>
</evidence>
<keyword evidence="2" id="KW-1185">Reference proteome</keyword>
<dbReference type="OrthoDB" id="2447276at2759"/>
<reference evidence="1 2" key="1">
    <citation type="journal article" date="2018" name="New Phytol.">
        <title>Phylogenomics of Endogonaceae and evolution of mycorrhizas within Mucoromycota.</title>
        <authorList>
            <person name="Chang Y."/>
            <person name="Desiro A."/>
            <person name="Na H."/>
            <person name="Sandor L."/>
            <person name="Lipzen A."/>
            <person name="Clum A."/>
            <person name="Barry K."/>
            <person name="Grigoriev I.V."/>
            <person name="Martin F.M."/>
            <person name="Stajich J.E."/>
            <person name="Smith M.E."/>
            <person name="Bonito G."/>
            <person name="Spatafora J.W."/>
        </authorList>
    </citation>
    <scope>NUCLEOTIDE SEQUENCE [LARGE SCALE GENOMIC DNA]</scope>
    <source>
        <strain evidence="1 2">GMNB39</strain>
    </source>
</reference>
<sequence length="218" mass="23027">MTWESSPQRNTGAYGGRGRGSPQPNNGNGGGSSYGGGGGNGNYGSGSGGGGYGGGSNYGGGGSYGSGGPDRGSGGYDNRRNNQGDASQSQSRGAGQGEPPKGPHQWASSRRRYEWKDEYNDEGIAPRDEDLEKELFGEESHVHSGINFTKYESIKVHVKGEGPPPITSVSDRSLSDSPPPSLIWRLATENFSVWSVRRLELMELSATFRDSPNSVSIF</sequence>